<comment type="similarity">
    <text evidence="4">Belongs to the P4HA family.</text>
</comment>
<keyword evidence="14" id="KW-0732">Signal</keyword>
<protein>
    <recommendedName>
        <fullName evidence="5">procollagen-proline 4-dioxygenase</fullName>
        <ecNumber evidence="5">1.14.11.2</ecNumber>
    </recommendedName>
</protein>
<dbReference type="InterPro" id="IPR044862">
    <property type="entry name" value="Pro_4_hyd_alph_FE2OG_OXY"/>
</dbReference>
<dbReference type="GO" id="GO:0031418">
    <property type="term" value="F:L-ascorbic acid binding"/>
    <property type="evidence" value="ECO:0007669"/>
    <property type="project" value="UniProtKB-KW"/>
</dbReference>
<dbReference type="SMART" id="SM00702">
    <property type="entry name" value="P4Hc"/>
    <property type="match status" value="1"/>
</dbReference>
<sequence length="521" mass="60183">MNRWLSVLAFLFSLGYFFVAAIEDEGYDEGKERYSSSTVGLLKLLKLEQKFVENLIANEESETIKAYLFSIDYKKNQSPEERLEYVSNPLSAFSLVRRTHEDLPKWNKQFQKEMELTNKVVLDELVAYIPDSQDFLEAALGIQRIERIYDLRIDDLAKGILQDKQYSIRFTFRDRLAMGHLMFKQGDFLAAAKWYRMASKLEPKEDNKILNKILGDPTDILKLQYLKALFVYASVFSGDSQNNDEALAKVEKKFADIGNVDIDEFYLKLTKPENDIELEKQLYETQRPSTDFEKGCHGEFQSKSRLTCSYNHTTTPFLRLAPLKMEEVSRNPYIVMYHDVLYDSEIEVLKGQSDGFSNGFADEKNGSIIRDIVARHVWWSEESPIRERINQRIIDMTGLNISITEKIQVANYGLGTYFKPHFDYTSDGFQTPEVSTLGDRLVSVLFYASDVAQGGATVFPELKISIFPRIGSAIWWYNLYNNGTSDTRSKHSVCPVIQGDRWTLTMWIHLFPQMFKAPCLI</sequence>
<dbReference type="PROSITE" id="PS51471">
    <property type="entry name" value="FE2OG_OXY"/>
    <property type="match status" value="1"/>
</dbReference>
<evidence type="ECO:0000256" key="2">
    <source>
        <dbReference type="ARBA" id="ARBA00002035"/>
    </source>
</evidence>
<keyword evidence="9" id="KW-0223">Dioxygenase</keyword>
<evidence type="ECO:0000256" key="1">
    <source>
        <dbReference type="ARBA" id="ARBA00001961"/>
    </source>
</evidence>
<dbReference type="PANTHER" id="PTHR10869:SF216">
    <property type="entry name" value="PROCOLLAGEN-PROLINE 4-DIOXYGENASE"/>
    <property type="match status" value="1"/>
</dbReference>
<feature type="signal peptide" evidence="14">
    <location>
        <begin position="1"/>
        <end position="21"/>
    </location>
</feature>
<dbReference type="PANTHER" id="PTHR10869">
    <property type="entry name" value="PROLYL 4-HYDROXYLASE ALPHA SUBUNIT"/>
    <property type="match status" value="1"/>
</dbReference>
<keyword evidence="13" id="KW-0802">TPR repeat</keyword>
<dbReference type="InterPro" id="IPR005123">
    <property type="entry name" value="Oxoglu/Fe-dep_dioxygenase_dom"/>
</dbReference>
<dbReference type="RefSeq" id="XP_017030933.2">
    <property type="nucleotide sequence ID" value="XM_017175444.3"/>
</dbReference>
<keyword evidence="6" id="KW-0479">Metal-binding</keyword>
<dbReference type="GeneID" id="108080619"/>
<feature type="repeat" description="TPR" evidence="13">
    <location>
        <begin position="172"/>
        <end position="205"/>
    </location>
</feature>
<comment type="function">
    <text evidence="2">Catalyzes the post-translational formation of 4-hydroxyproline in -Xaa-Pro-Gly- sequences in collagens and other proteins.</text>
</comment>
<gene>
    <name evidence="17" type="primary">LOC108080619</name>
</gene>
<keyword evidence="16" id="KW-1185">Reference proteome</keyword>
<dbReference type="GO" id="GO:0005506">
    <property type="term" value="F:iron ion binding"/>
    <property type="evidence" value="ECO:0007669"/>
    <property type="project" value="InterPro"/>
</dbReference>
<dbReference type="InterPro" id="IPR013547">
    <property type="entry name" value="P4H_N"/>
</dbReference>
<dbReference type="InterPro" id="IPR011990">
    <property type="entry name" value="TPR-like_helical_dom_sf"/>
</dbReference>
<dbReference type="Gene3D" id="1.25.40.10">
    <property type="entry name" value="Tetratricopeptide repeat domain"/>
    <property type="match status" value="1"/>
</dbReference>
<evidence type="ECO:0000256" key="14">
    <source>
        <dbReference type="SAM" id="SignalP"/>
    </source>
</evidence>
<dbReference type="Proteomes" id="UP001652661">
    <property type="component" value="Chromosome 3L"/>
</dbReference>
<comment type="cofactor">
    <cofactor evidence="1">
        <name>L-ascorbate</name>
        <dbReference type="ChEBI" id="CHEBI:38290"/>
    </cofactor>
</comment>
<evidence type="ECO:0000313" key="16">
    <source>
        <dbReference type="Proteomes" id="UP001652661"/>
    </source>
</evidence>
<dbReference type="GO" id="GO:0005788">
    <property type="term" value="C:endoplasmic reticulum lumen"/>
    <property type="evidence" value="ECO:0007669"/>
    <property type="project" value="UniProtKB-SubCell"/>
</dbReference>
<feature type="chain" id="PRO_5045196198" description="procollagen-proline 4-dioxygenase" evidence="14">
    <location>
        <begin position="22"/>
        <end position="521"/>
    </location>
</feature>
<evidence type="ECO:0000313" key="17">
    <source>
        <dbReference type="RefSeq" id="XP_017030933.2"/>
    </source>
</evidence>
<keyword evidence="11" id="KW-0408">Iron</keyword>
<dbReference type="EC" id="1.14.11.2" evidence="5"/>
<dbReference type="InterPro" id="IPR045054">
    <property type="entry name" value="P4HA-like"/>
</dbReference>
<keyword evidence="10" id="KW-0560">Oxidoreductase</keyword>
<evidence type="ECO:0000256" key="5">
    <source>
        <dbReference type="ARBA" id="ARBA00012269"/>
    </source>
</evidence>
<evidence type="ECO:0000256" key="3">
    <source>
        <dbReference type="ARBA" id="ARBA00004319"/>
    </source>
</evidence>
<keyword evidence="12" id="KW-0325">Glycoprotein</keyword>
<name>A0A6P4J8N2_DROKI</name>
<feature type="domain" description="Fe2OG dioxygenase" evidence="15">
    <location>
        <begin position="403"/>
        <end position="510"/>
    </location>
</feature>
<keyword evidence="8" id="KW-0847">Vitamin C</keyword>
<dbReference type="InterPro" id="IPR006620">
    <property type="entry name" value="Pro_4_hyd_alph"/>
</dbReference>
<organism evidence="16 17">
    <name type="scientific">Drosophila kikkawai</name>
    <name type="common">Fruit fly</name>
    <dbReference type="NCBI Taxonomy" id="30033"/>
    <lineage>
        <taxon>Eukaryota</taxon>
        <taxon>Metazoa</taxon>
        <taxon>Ecdysozoa</taxon>
        <taxon>Arthropoda</taxon>
        <taxon>Hexapoda</taxon>
        <taxon>Insecta</taxon>
        <taxon>Pterygota</taxon>
        <taxon>Neoptera</taxon>
        <taxon>Endopterygota</taxon>
        <taxon>Diptera</taxon>
        <taxon>Brachycera</taxon>
        <taxon>Muscomorpha</taxon>
        <taxon>Ephydroidea</taxon>
        <taxon>Drosophilidae</taxon>
        <taxon>Drosophila</taxon>
        <taxon>Sophophora</taxon>
    </lineage>
</organism>
<evidence type="ECO:0000256" key="11">
    <source>
        <dbReference type="ARBA" id="ARBA00023004"/>
    </source>
</evidence>
<accession>A0A6P4J8N2</accession>
<evidence type="ECO:0000256" key="6">
    <source>
        <dbReference type="ARBA" id="ARBA00022723"/>
    </source>
</evidence>
<dbReference type="Pfam" id="PF13640">
    <property type="entry name" value="2OG-FeII_Oxy_3"/>
    <property type="match status" value="1"/>
</dbReference>
<proteinExistence type="inferred from homology"/>
<keyword evidence="7" id="KW-0256">Endoplasmic reticulum</keyword>
<dbReference type="PROSITE" id="PS50005">
    <property type="entry name" value="TPR"/>
    <property type="match status" value="1"/>
</dbReference>
<evidence type="ECO:0000256" key="12">
    <source>
        <dbReference type="ARBA" id="ARBA00023180"/>
    </source>
</evidence>
<evidence type="ECO:0000256" key="4">
    <source>
        <dbReference type="ARBA" id="ARBA00006511"/>
    </source>
</evidence>
<dbReference type="GO" id="GO:0004656">
    <property type="term" value="F:procollagen-proline 4-dioxygenase activity"/>
    <property type="evidence" value="ECO:0007669"/>
    <property type="project" value="UniProtKB-EC"/>
</dbReference>
<dbReference type="Gene3D" id="6.10.140.1460">
    <property type="match status" value="1"/>
</dbReference>
<comment type="subcellular location">
    <subcellularLocation>
        <location evidence="3">Endoplasmic reticulum lumen</location>
    </subcellularLocation>
</comment>
<evidence type="ECO:0000256" key="7">
    <source>
        <dbReference type="ARBA" id="ARBA00022824"/>
    </source>
</evidence>
<dbReference type="AlphaFoldDB" id="A0A6P4J8N2"/>
<evidence type="ECO:0000256" key="9">
    <source>
        <dbReference type="ARBA" id="ARBA00022964"/>
    </source>
</evidence>
<dbReference type="InterPro" id="IPR019734">
    <property type="entry name" value="TPR_rpt"/>
</dbReference>
<dbReference type="Gene3D" id="2.60.120.620">
    <property type="entry name" value="q2cbj1_9rhob like domain"/>
    <property type="match status" value="1"/>
</dbReference>
<evidence type="ECO:0000256" key="10">
    <source>
        <dbReference type="ARBA" id="ARBA00023002"/>
    </source>
</evidence>
<dbReference type="OrthoDB" id="420380at2759"/>
<evidence type="ECO:0000256" key="13">
    <source>
        <dbReference type="PROSITE-ProRule" id="PRU00339"/>
    </source>
</evidence>
<evidence type="ECO:0000259" key="15">
    <source>
        <dbReference type="PROSITE" id="PS51471"/>
    </source>
</evidence>
<dbReference type="Pfam" id="PF08336">
    <property type="entry name" value="P4Ha_N"/>
    <property type="match status" value="1"/>
</dbReference>
<evidence type="ECO:0000256" key="8">
    <source>
        <dbReference type="ARBA" id="ARBA00022896"/>
    </source>
</evidence>
<reference evidence="17" key="1">
    <citation type="submission" date="2025-08" db="UniProtKB">
        <authorList>
            <consortium name="RefSeq"/>
        </authorList>
    </citation>
    <scope>IDENTIFICATION</scope>
    <source>
        <strain evidence="17">14028-0561.14</strain>
        <tissue evidence="17">Whole fly</tissue>
    </source>
</reference>